<name>A0A432MH25_9BACT</name>
<dbReference type="Pfam" id="PF13243">
    <property type="entry name" value="SQHop_cyclase_C"/>
    <property type="match status" value="1"/>
</dbReference>
<dbReference type="Proteomes" id="UP000280296">
    <property type="component" value="Unassembled WGS sequence"/>
</dbReference>
<proteinExistence type="predicted"/>
<feature type="region of interest" description="Disordered" evidence="1">
    <location>
        <begin position="129"/>
        <end position="149"/>
    </location>
</feature>
<comment type="caution">
    <text evidence="3">The sequence shown here is derived from an EMBL/GenBank/DDBJ whole genome shotgun (WGS) entry which is preliminary data.</text>
</comment>
<feature type="compositionally biased region" description="Polar residues" evidence="1">
    <location>
        <begin position="289"/>
        <end position="300"/>
    </location>
</feature>
<feature type="compositionally biased region" description="Low complexity" evidence="1">
    <location>
        <begin position="301"/>
        <end position="314"/>
    </location>
</feature>
<dbReference type="RefSeq" id="WP_126726683.1">
    <property type="nucleotide sequence ID" value="NZ_RYZH01000034.1"/>
</dbReference>
<reference evidence="3 4" key="1">
    <citation type="submission" date="2018-12" db="EMBL/GenBank/DDBJ databases">
        <authorList>
            <person name="Toschakov S.V."/>
        </authorList>
    </citation>
    <scope>NUCLEOTIDE SEQUENCE [LARGE SCALE GENOMIC DNA]</scope>
    <source>
        <strain evidence="3 4">GM2012</strain>
    </source>
</reference>
<dbReference type="Gene3D" id="1.50.10.20">
    <property type="match status" value="2"/>
</dbReference>
<evidence type="ECO:0000313" key="3">
    <source>
        <dbReference type="EMBL" id="RUL86136.1"/>
    </source>
</evidence>
<evidence type="ECO:0000256" key="1">
    <source>
        <dbReference type="SAM" id="MobiDB-lite"/>
    </source>
</evidence>
<gene>
    <name evidence="3" type="ORF">TsocGM_17140</name>
</gene>
<protein>
    <recommendedName>
        <fullName evidence="2">Squalene cyclase C-terminal domain-containing protein</fullName>
    </recommendedName>
</protein>
<sequence length="343" mass="36577">MISLPTLPPLAGLLLLSGPISDPSGPEQRAVSYLAEEVPRWRSANGCASCHHNGDGAHALFRAIALGVPVPEAALSDSVAWLREPASWDDNGGNGAFSDKRLARIQFARALSAGIEAGRIRNRSALQASADRIASDQQPDGSWPLDGPDTLGSPTTYGWSLASLSALEVLRNADPDRYRTEIDRATSWLRSRPIRTVLDASVELLRPDDPGSPTVSQRRSQAIALLRRSQADDGGWGPFATSPPEVFDTAIAVLALCETDSEEARRMALRGRSFLLSSQLDSGGWPETTRPSGNQSDAQHTSTSAWATLALLATRGIEEPDAADLPPAITPDQNPRTADPPTP</sequence>
<dbReference type="CDD" id="cd00688">
    <property type="entry name" value="ISOPREN_C2_like"/>
    <property type="match status" value="1"/>
</dbReference>
<feature type="domain" description="Squalene cyclase C-terminal" evidence="2">
    <location>
        <begin position="216"/>
        <end position="319"/>
    </location>
</feature>
<evidence type="ECO:0000259" key="2">
    <source>
        <dbReference type="Pfam" id="PF13243"/>
    </source>
</evidence>
<evidence type="ECO:0000313" key="4">
    <source>
        <dbReference type="Proteomes" id="UP000280296"/>
    </source>
</evidence>
<organism evidence="3 4">
    <name type="scientific">Tautonia sociabilis</name>
    <dbReference type="NCBI Taxonomy" id="2080755"/>
    <lineage>
        <taxon>Bacteria</taxon>
        <taxon>Pseudomonadati</taxon>
        <taxon>Planctomycetota</taxon>
        <taxon>Planctomycetia</taxon>
        <taxon>Isosphaerales</taxon>
        <taxon>Isosphaeraceae</taxon>
        <taxon>Tautonia</taxon>
    </lineage>
</organism>
<accession>A0A432MH25</accession>
<reference evidence="3 4" key="2">
    <citation type="submission" date="2019-01" db="EMBL/GenBank/DDBJ databases">
        <title>Tautonia sociabilis, a novel thermotolerant planctomycete of Isosphaeraceae family, isolated from a 4000 m deep subterranean habitat.</title>
        <authorList>
            <person name="Kovaleva O.L."/>
            <person name="Elcheninov A.G."/>
            <person name="Van Heerden E."/>
            <person name="Toshchakov S.V."/>
            <person name="Novikov A."/>
            <person name="Bonch-Osmolovskaya E.A."/>
            <person name="Kublanov I.V."/>
        </authorList>
    </citation>
    <scope>NUCLEOTIDE SEQUENCE [LARGE SCALE GENOMIC DNA]</scope>
    <source>
        <strain evidence="3 4">GM2012</strain>
    </source>
</reference>
<dbReference type="AlphaFoldDB" id="A0A432MH25"/>
<dbReference type="SUPFAM" id="SSF48239">
    <property type="entry name" value="Terpenoid cyclases/Protein prenyltransferases"/>
    <property type="match status" value="1"/>
</dbReference>
<dbReference type="InterPro" id="IPR032696">
    <property type="entry name" value="SQ_cyclase_C"/>
</dbReference>
<dbReference type="EMBL" id="RYZH01000034">
    <property type="protein sequence ID" value="RUL86136.1"/>
    <property type="molecule type" value="Genomic_DNA"/>
</dbReference>
<feature type="region of interest" description="Disordered" evidence="1">
    <location>
        <begin position="279"/>
        <end position="343"/>
    </location>
</feature>
<keyword evidence="4" id="KW-1185">Reference proteome</keyword>
<dbReference type="OrthoDB" id="267755at2"/>
<dbReference type="InterPro" id="IPR008930">
    <property type="entry name" value="Terpenoid_cyclase/PrenylTrfase"/>
</dbReference>